<dbReference type="PANTHER" id="PTHR38788">
    <property type="entry name" value="CLR5 DOMAIN-CONTAINING PROTEIN"/>
    <property type="match status" value="1"/>
</dbReference>
<protein>
    <recommendedName>
        <fullName evidence="1">Clr5 domain-containing protein</fullName>
    </recommendedName>
</protein>
<sequence>MTLTVTYPTWTEPEGILEHENAVAVSTYSTALADHPAKTKKWAADDDWERHRPIITRMYVRENKKLWQIVDVMSREHGFYATPKMYKTRFKRWGLWKNTKAADVAEVLRQRDTTGQQQKLYLVNGKQVDVQRVDRYIRNRCRQFRLRPGELSAALAASRSAGSRTPSPATLGLGATGMLIMEEYTYRVVQDYFDGSLSSGRWRFSSDADCDLGTDGGGEMSRIVSQFHERFKTAVPLLSAPEDKRGVEGVKMARICFAELPLVLNSNFGPEDPKLLVLFLIVLQYIRRAGDKLRFIEVQLVKYMADLAQTLPGGRPTAAVWAMLRDSVVNGTMNDHLSLQVSKVATEQCRRHLGPLHAKTIELAIVGECNFEYNIQAQEIMFKEMMASLDTFDERLAGLHMNLVSFYCLHKMDEKCVAAATEVLSDPIRANELRRWRGVKYKLHCELASAQERLGNTADAELAFRDALEVAKLEMLDGFGGYADILDGLIHLERCLRIQGKVTEAEEALAEREGFIKESLEDLGEQEEMAETPFFS</sequence>
<evidence type="ECO:0000313" key="3">
    <source>
        <dbReference type="Proteomes" id="UP001303473"/>
    </source>
</evidence>
<dbReference type="AlphaFoldDB" id="A0AAN6S2H1"/>
<feature type="domain" description="Clr5" evidence="1">
    <location>
        <begin position="45"/>
        <end position="95"/>
    </location>
</feature>
<comment type="caution">
    <text evidence="2">The sequence shown here is derived from an EMBL/GenBank/DDBJ whole genome shotgun (WGS) entry which is preliminary data.</text>
</comment>
<keyword evidence="3" id="KW-1185">Reference proteome</keyword>
<proteinExistence type="predicted"/>
<name>A0AAN6S2H1_9PEZI</name>
<dbReference type="Gene3D" id="1.25.40.10">
    <property type="entry name" value="Tetratricopeptide repeat domain"/>
    <property type="match status" value="1"/>
</dbReference>
<dbReference type="SUPFAM" id="SSF48452">
    <property type="entry name" value="TPR-like"/>
    <property type="match status" value="1"/>
</dbReference>
<evidence type="ECO:0000259" key="1">
    <source>
        <dbReference type="Pfam" id="PF14420"/>
    </source>
</evidence>
<organism evidence="2 3">
    <name type="scientific">Diplogelasinospora grovesii</name>
    <dbReference type="NCBI Taxonomy" id="303347"/>
    <lineage>
        <taxon>Eukaryota</taxon>
        <taxon>Fungi</taxon>
        <taxon>Dikarya</taxon>
        <taxon>Ascomycota</taxon>
        <taxon>Pezizomycotina</taxon>
        <taxon>Sordariomycetes</taxon>
        <taxon>Sordariomycetidae</taxon>
        <taxon>Sordariales</taxon>
        <taxon>Diplogelasinosporaceae</taxon>
        <taxon>Diplogelasinospora</taxon>
    </lineage>
</organism>
<accession>A0AAN6S2H1</accession>
<gene>
    <name evidence="2" type="ORF">QBC46DRAFT_171203</name>
</gene>
<reference evidence="3" key="1">
    <citation type="journal article" date="2023" name="Mol. Phylogenet. Evol.">
        <title>Genome-scale phylogeny and comparative genomics of the fungal order Sordariales.</title>
        <authorList>
            <person name="Hensen N."/>
            <person name="Bonometti L."/>
            <person name="Westerberg I."/>
            <person name="Brannstrom I.O."/>
            <person name="Guillou S."/>
            <person name="Cros-Aarteil S."/>
            <person name="Calhoun S."/>
            <person name="Haridas S."/>
            <person name="Kuo A."/>
            <person name="Mondo S."/>
            <person name="Pangilinan J."/>
            <person name="Riley R."/>
            <person name="LaButti K."/>
            <person name="Andreopoulos B."/>
            <person name="Lipzen A."/>
            <person name="Chen C."/>
            <person name="Yan M."/>
            <person name="Daum C."/>
            <person name="Ng V."/>
            <person name="Clum A."/>
            <person name="Steindorff A."/>
            <person name="Ohm R.A."/>
            <person name="Martin F."/>
            <person name="Silar P."/>
            <person name="Natvig D.O."/>
            <person name="Lalanne C."/>
            <person name="Gautier V."/>
            <person name="Ament-Velasquez S.L."/>
            <person name="Kruys A."/>
            <person name="Hutchinson M.I."/>
            <person name="Powell A.J."/>
            <person name="Barry K."/>
            <person name="Miller A.N."/>
            <person name="Grigoriev I.V."/>
            <person name="Debuchy R."/>
            <person name="Gladieux P."/>
            <person name="Hiltunen Thoren M."/>
            <person name="Johannesson H."/>
        </authorList>
    </citation>
    <scope>NUCLEOTIDE SEQUENCE [LARGE SCALE GENOMIC DNA]</scope>
    <source>
        <strain evidence="3">CBS 340.73</strain>
    </source>
</reference>
<dbReference type="Proteomes" id="UP001303473">
    <property type="component" value="Unassembled WGS sequence"/>
</dbReference>
<dbReference type="Pfam" id="PF14420">
    <property type="entry name" value="Clr5"/>
    <property type="match status" value="1"/>
</dbReference>
<dbReference type="InterPro" id="IPR011990">
    <property type="entry name" value="TPR-like_helical_dom_sf"/>
</dbReference>
<evidence type="ECO:0000313" key="2">
    <source>
        <dbReference type="EMBL" id="KAK3938030.1"/>
    </source>
</evidence>
<dbReference type="EMBL" id="MU853839">
    <property type="protein sequence ID" value="KAK3938030.1"/>
    <property type="molecule type" value="Genomic_DNA"/>
</dbReference>
<dbReference type="PANTHER" id="PTHR38788:SF3">
    <property type="entry name" value="CLR5 DOMAIN-CONTAINING PROTEIN"/>
    <property type="match status" value="1"/>
</dbReference>
<dbReference type="InterPro" id="IPR025676">
    <property type="entry name" value="Clr5_dom"/>
</dbReference>